<dbReference type="InterPro" id="IPR022572">
    <property type="entry name" value="DNA_rep/recomb_RecO_N"/>
</dbReference>
<evidence type="ECO:0000256" key="6">
    <source>
        <dbReference type="ARBA" id="ARBA00023204"/>
    </source>
</evidence>
<dbReference type="HAMAP" id="MF_00201">
    <property type="entry name" value="RecO"/>
    <property type="match status" value="1"/>
</dbReference>
<dbReference type="EMBL" id="CP048711">
    <property type="protein sequence ID" value="QIB64478.1"/>
    <property type="molecule type" value="Genomic_DNA"/>
</dbReference>
<name>A0A6C0TXW1_9GAMM</name>
<dbReference type="PANTHER" id="PTHR33991:SF1">
    <property type="entry name" value="DNA REPAIR PROTEIN RECO"/>
    <property type="match status" value="1"/>
</dbReference>
<dbReference type="Gene3D" id="2.40.50.140">
    <property type="entry name" value="Nucleic acid-binding proteins"/>
    <property type="match status" value="1"/>
</dbReference>
<dbReference type="Proteomes" id="UP000477680">
    <property type="component" value="Chromosome"/>
</dbReference>
<gene>
    <name evidence="8 10" type="primary">recO</name>
    <name evidence="10" type="ORF">G3T16_02770</name>
</gene>
<dbReference type="InterPro" id="IPR003717">
    <property type="entry name" value="RecO"/>
</dbReference>
<dbReference type="RefSeq" id="WP_163493728.1">
    <property type="nucleotide sequence ID" value="NZ_CP048711.1"/>
</dbReference>
<dbReference type="GO" id="GO:0006310">
    <property type="term" value="P:DNA recombination"/>
    <property type="evidence" value="ECO:0007669"/>
    <property type="project" value="UniProtKB-UniRule"/>
</dbReference>
<evidence type="ECO:0000256" key="1">
    <source>
        <dbReference type="ARBA" id="ARBA00003065"/>
    </source>
</evidence>
<accession>A0A6C0TXW1</accession>
<dbReference type="SUPFAM" id="SSF57863">
    <property type="entry name" value="ArfGap/RecO-like zinc finger"/>
    <property type="match status" value="1"/>
</dbReference>
<evidence type="ECO:0000313" key="11">
    <source>
        <dbReference type="Proteomes" id="UP000477680"/>
    </source>
</evidence>
<dbReference type="NCBIfam" id="TIGR00613">
    <property type="entry name" value="reco"/>
    <property type="match status" value="1"/>
</dbReference>
<comment type="function">
    <text evidence="1 8">Involved in DNA repair and RecF pathway recombination.</text>
</comment>
<protein>
    <recommendedName>
        <fullName evidence="3 8">DNA repair protein RecO</fullName>
    </recommendedName>
    <alternativeName>
        <fullName evidence="7 8">Recombination protein O</fullName>
    </alternativeName>
</protein>
<feature type="domain" description="DNA replication/recombination mediator RecO N-terminal" evidence="9">
    <location>
        <begin position="5"/>
        <end position="78"/>
    </location>
</feature>
<keyword evidence="11" id="KW-1185">Reference proteome</keyword>
<organism evidence="10 11">
    <name type="scientific">Kineobactrum salinum</name>
    <dbReference type="NCBI Taxonomy" id="2708301"/>
    <lineage>
        <taxon>Bacteria</taxon>
        <taxon>Pseudomonadati</taxon>
        <taxon>Pseudomonadota</taxon>
        <taxon>Gammaproteobacteria</taxon>
        <taxon>Cellvibrionales</taxon>
        <taxon>Halieaceae</taxon>
        <taxon>Kineobactrum</taxon>
    </lineage>
</organism>
<dbReference type="AlphaFoldDB" id="A0A6C0TXW1"/>
<keyword evidence="5 8" id="KW-0233">DNA recombination</keyword>
<proteinExistence type="inferred from homology"/>
<dbReference type="Gene3D" id="1.20.1440.120">
    <property type="entry name" value="Recombination protein O, C-terminal domain"/>
    <property type="match status" value="1"/>
</dbReference>
<reference evidence="10 11" key="1">
    <citation type="submission" date="2020-02" db="EMBL/GenBank/DDBJ databases">
        <title>Genome sequencing for Kineobactrum sp. M2.</title>
        <authorList>
            <person name="Park S.-J."/>
        </authorList>
    </citation>
    <scope>NUCLEOTIDE SEQUENCE [LARGE SCALE GENOMIC DNA]</scope>
    <source>
        <strain evidence="10 11">M2</strain>
    </source>
</reference>
<dbReference type="InterPro" id="IPR037278">
    <property type="entry name" value="ARFGAP/RecO"/>
</dbReference>
<comment type="similarity">
    <text evidence="2 8">Belongs to the RecO family.</text>
</comment>
<dbReference type="SUPFAM" id="SSF50249">
    <property type="entry name" value="Nucleic acid-binding proteins"/>
    <property type="match status" value="1"/>
</dbReference>
<keyword evidence="4 8" id="KW-0227">DNA damage</keyword>
<evidence type="ECO:0000259" key="9">
    <source>
        <dbReference type="Pfam" id="PF11967"/>
    </source>
</evidence>
<keyword evidence="6 8" id="KW-0234">DNA repair</keyword>
<evidence type="ECO:0000256" key="2">
    <source>
        <dbReference type="ARBA" id="ARBA00007452"/>
    </source>
</evidence>
<dbReference type="InterPro" id="IPR042242">
    <property type="entry name" value="RecO_C"/>
</dbReference>
<dbReference type="PANTHER" id="PTHR33991">
    <property type="entry name" value="DNA REPAIR PROTEIN RECO"/>
    <property type="match status" value="1"/>
</dbReference>
<dbReference type="KEGG" id="kim:G3T16_02770"/>
<evidence type="ECO:0000256" key="8">
    <source>
        <dbReference type="HAMAP-Rule" id="MF_00201"/>
    </source>
</evidence>
<dbReference type="InterPro" id="IPR012340">
    <property type="entry name" value="NA-bd_OB-fold"/>
</dbReference>
<evidence type="ECO:0000256" key="7">
    <source>
        <dbReference type="ARBA" id="ARBA00033409"/>
    </source>
</evidence>
<dbReference type="Pfam" id="PF02565">
    <property type="entry name" value="RecO_C"/>
    <property type="match status" value="1"/>
</dbReference>
<evidence type="ECO:0000313" key="10">
    <source>
        <dbReference type="EMBL" id="QIB64478.1"/>
    </source>
</evidence>
<dbReference type="GO" id="GO:0043590">
    <property type="term" value="C:bacterial nucleoid"/>
    <property type="evidence" value="ECO:0007669"/>
    <property type="project" value="TreeGrafter"/>
</dbReference>
<evidence type="ECO:0000256" key="4">
    <source>
        <dbReference type="ARBA" id="ARBA00022763"/>
    </source>
</evidence>
<dbReference type="Pfam" id="PF11967">
    <property type="entry name" value="RecO_N"/>
    <property type="match status" value="1"/>
</dbReference>
<sequence>MRVNLQPAWLLHSRPYRDDSLLLELFTAEHGRLGVVGKGTQRRSRGGNNAALLQPFRPLLVSFGGRAELKQLNAVEAAEGGCHLAAERLFSGLYLNELLVRLLQRQDPQPRLFARYGETLTNLAAAEDVELSLRRFEFSLLEALGYHFDPAADGHNGAPVVANGWYRYQPESGLVACQPDSAAPAGLFAGSDLLAIAAGQYGGTQAGACKRLLRQALASHLGERPLHSRELFRQFRNRRPAR</sequence>
<evidence type="ECO:0000256" key="3">
    <source>
        <dbReference type="ARBA" id="ARBA00021310"/>
    </source>
</evidence>
<evidence type="ECO:0000256" key="5">
    <source>
        <dbReference type="ARBA" id="ARBA00023172"/>
    </source>
</evidence>
<dbReference type="GO" id="GO:0006302">
    <property type="term" value="P:double-strand break repair"/>
    <property type="evidence" value="ECO:0007669"/>
    <property type="project" value="TreeGrafter"/>
</dbReference>